<comment type="caution">
    <text evidence="2">The sequence shown here is derived from an EMBL/GenBank/DDBJ whole genome shotgun (WGS) entry which is preliminary data.</text>
</comment>
<sequence>MAGLIQGLTGQIVGRVMEELRTQFPTLRDDPSAILSSVREEREETYTHTPPVRLNNDPSAAEPNHGEAPAPGIAVAGVAPIGMKLPTFTKFTGKTNPEEDIPEFYFQMSFQHPYSKVHCRDFPSSLVEFNLVPRTNQKIAVIDFIEGLRTSKFKESLLKKRPLSLEEVNKRAYKYIRIEEASKRDEKRRGKRPMEEPRRRSPEPKRRSALDRIREPDRGYSIADLPQSSASIGSIFLEIEDKRMLLRPLKQKTSQFKHDMSKGRSESLDGLFNITGRVNVISGGRSGGGDSGSFYAITAEERPEFPNLSFSIRDFKGIECPHEDPQIRPIAMPLVGFTGEAEVSVVPIRGCDLPDSLGDDVPTRYGTGDIQGSQKR</sequence>
<feature type="compositionally biased region" description="Basic and acidic residues" evidence="1">
    <location>
        <begin position="183"/>
        <end position="218"/>
    </location>
</feature>
<reference evidence="2 3" key="1">
    <citation type="submission" date="2024-01" db="EMBL/GenBank/DDBJ databases">
        <title>The complete chloroplast genome sequence of Lithospermum erythrorhizon: insights into the phylogenetic relationship among Boraginaceae species and the maternal lineages of purple gromwells.</title>
        <authorList>
            <person name="Okada T."/>
            <person name="Watanabe K."/>
        </authorList>
    </citation>
    <scope>NUCLEOTIDE SEQUENCE [LARGE SCALE GENOMIC DNA]</scope>
</reference>
<dbReference type="EMBL" id="BAABME010002395">
    <property type="protein sequence ID" value="GAA0154429.1"/>
    <property type="molecule type" value="Genomic_DNA"/>
</dbReference>
<protein>
    <submittedName>
        <fullName evidence="2">Uncharacterized protein</fullName>
    </submittedName>
</protein>
<evidence type="ECO:0000313" key="3">
    <source>
        <dbReference type="Proteomes" id="UP001454036"/>
    </source>
</evidence>
<feature type="region of interest" description="Disordered" evidence="1">
    <location>
        <begin position="38"/>
        <end position="70"/>
    </location>
</feature>
<name>A0AAV3PRM4_LITER</name>
<feature type="region of interest" description="Disordered" evidence="1">
    <location>
        <begin position="356"/>
        <end position="376"/>
    </location>
</feature>
<organism evidence="2 3">
    <name type="scientific">Lithospermum erythrorhizon</name>
    <name type="common">Purple gromwell</name>
    <name type="synonym">Lithospermum officinale var. erythrorhizon</name>
    <dbReference type="NCBI Taxonomy" id="34254"/>
    <lineage>
        <taxon>Eukaryota</taxon>
        <taxon>Viridiplantae</taxon>
        <taxon>Streptophyta</taxon>
        <taxon>Embryophyta</taxon>
        <taxon>Tracheophyta</taxon>
        <taxon>Spermatophyta</taxon>
        <taxon>Magnoliopsida</taxon>
        <taxon>eudicotyledons</taxon>
        <taxon>Gunneridae</taxon>
        <taxon>Pentapetalae</taxon>
        <taxon>asterids</taxon>
        <taxon>lamiids</taxon>
        <taxon>Boraginales</taxon>
        <taxon>Boraginaceae</taxon>
        <taxon>Boraginoideae</taxon>
        <taxon>Lithospermeae</taxon>
        <taxon>Lithospermum</taxon>
    </lineage>
</organism>
<proteinExistence type="predicted"/>
<evidence type="ECO:0000256" key="1">
    <source>
        <dbReference type="SAM" id="MobiDB-lite"/>
    </source>
</evidence>
<feature type="region of interest" description="Disordered" evidence="1">
    <location>
        <begin position="183"/>
        <end position="224"/>
    </location>
</feature>
<accession>A0AAV3PRM4</accession>
<dbReference type="AlphaFoldDB" id="A0AAV3PRM4"/>
<gene>
    <name evidence="2" type="ORF">LIER_12414</name>
</gene>
<keyword evidence="3" id="KW-1185">Reference proteome</keyword>
<evidence type="ECO:0000313" key="2">
    <source>
        <dbReference type="EMBL" id="GAA0154429.1"/>
    </source>
</evidence>
<dbReference type="Proteomes" id="UP001454036">
    <property type="component" value="Unassembled WGS sequence"/>
</dbReference>